<dbReference type="Proteomes" id="UP000244336">
    <property type="component" value="Chromosome 9"/>
</dbReference>
<dbReference type="Gramene" id="PUZ42614">
    <property type="protein sequence ID" value="PUZ42614"/>
    <property type="gene ID" value="GQ55_9G596400"/>
</dbReference>
<feature type="chain" id="PRO_5015748574" evidence="1">
    <location>
        <begin position="20"/>
        <end position="212"/>
    </location>
</feature>
<proteinExistence type="predicted"/>
<dbReference type="AlphaFoldDB" id="A0A2T7CH09"/>
<organism evidence="2 3">
    <name type="scientific">Panicum hallii var. hallii</name>
    <dbReference type="NCBI Taxonomy" id="1504633"/>
    <lineage>
        <taxon>Eukaryota</taxon>
        <taxon>Viridiplantae</taxon>
        <taxon>Streptophyta</taxon>
        <taxon>Embryophyta</taxon>
        <taxon>Tracheophyta</taxon>
        <taxon>Spermatophyta</taxon>
        <taxon>Magnoliopsida</taxon>
        <taxon>Liliopsida</taxon>
        <taxon>Poales</taxon>
        <taxon>Poaceae</taxon>
        <taxon>PACMAD clade</taxon>
        <taxon>Panicoideae</taxon>
        <taxon>Panicodae</taxon>
        <taxon>Paniceae</taxon>
        <taxon>Panicinae</taxon>
        <taxon>Panicum</taxon>
        <taxon>Panicum sect. Panicum</taxon>
    </lineage>
</organism>
<evidence type="ECO:0000256" key="1">
    <source>
        <dbReference type="SAM" id="SignalP"/>
    </source>
</evidence>
<keyword evidence="1" id="KW-0732">Signal</keyword>
<dbReference type="EMBL" id="CM009757">
    <property type="protein sequence ID" value="PUZ42614.1"/>
    <property type="molecule type" value="Genomic_DNA"/>
</dbReference>
<keyword evidence="3" id="KW-1185">Reference proteome</keyword>
<name>A0A2T7CH09_9POAL</name>
<reference evidence="2 3" key="1">
    <citation type="submission" date="2018-04" db="EMBL/GenBank/DDBJ databases">
        <title>WGS assembly of Panicum hallii var. hallii HAL2.</title>
        <authorList>
            <person name="Lovell J."/>
            <person name="Jenkins J."/>
            <person name="Lowry D."/>
            <person name="Mamidi S."/>
            <person name="Sreedasyam A."/>
            <person name="Weng X."/>
            <person name="Barry K."/>
            <person name="Bonette J."/>
            <person name="Campitelli B."/>
            <person name="Daum C."/>
            <person name="Gordon S."/>
            <person name="Gould B."/>
            <person name="Lipzen A."/>
            <person name="MacQueen A."/>
            <person name="Palacio-Mejia J."/>
            <person name="Plott C."/>
            <person name="Shakirov E."/>
            <person name="Shu S."/>
            <person name="Yoshinaga Y."/>
            <person name="Zane M."/>
            <person name="Rokhsar D."/>
            <person name="Grimwood J."/>
            <person name="Schmutz J."/>
            <person name="Juenger T."/>
        </authorList>
    </citation>
    <scope>NUCLEOTIDE SEQUENCE [LARGE SCALE GENOMIC DNA]</scope>
    <source>
        <strain evidence="3">cv. HAL2</strain>
    </source>
</reference>
<protein>
    <submittedName>
        <fullName evidence="2">Uncharacterized protein</fullName>
    </submittedName>
</protein>
<gene>
    <name evidence="2" type="ORF">GQ55_9G596400</name>
</gene>
<evidence type="ECO:0000313" key="3">
    <source>
        <dbReference type="Proteomes" id="UP000244336"/>
    </source>
</evidence>
<accession>A0A2T7CH09</accession>
<evidence type="ECO:0000313" key="2">
    <source>
        <dbReference type="EMBL" id="PUZ42614.1"/>
    </source>
</evidence>
<feature type="signal peptide" evidence="1">
    <location>
        <begin position="1"/>
        <end position="19"/>
    </location>
</feature>
<sequence length="212" mass="23057">MANRPLIPLLSLLAFASICLDPRRDVMFLSTQGPPRSSHHFLHSLNSEKKRERGHVVHCSPNDSPPRFVCSHTTTAPMDMLGRATPPPPPPPPQVVAKLNVTSREERAHSLSLPQLASLFHCSIRAGLVDTVDGGGTGGFLGTDGLPSPAPSPRFRLTPPPRLVFFPASPRRPLPLIVLPVLSAPRVCSSTRSFHTEKNTNVLTLFRKPNEA</sequence>